<accession>A0A1H0J0E5</accession>
<gene>
    <name evidence="1" type="ORF">SAMN05216259_109190</name>
</gene>
<dbReference type="SUPFAM" id="SSF54427">
    <property type="entry name" value="NTF2-like"/>
    <property type="match status" value="2"/>
</dbReference>
<sequence length="250" mass="26912">MHVSANDLLKRYVAVWNEPDPETRRAEVARLWAADGLHFTQTRRFQGTEALFARVTEAYDQFVGGQGLRFVSADNLVGHHDAVAFNWLMSPGDSDTVLAVGFDVVTLDGEGRITADYQFNEPPVPNADLDGQAGRHLALAALTDAEQRRKEVADLYLPQARLIDENGVHEGLDAIAAAIGAQQAEAAGQGLTPALRGNASAQHDAFRFPWQLVPAGGGQPAATGLDFLVRDGQGLVRTHYRFTGAGQTVA</sequence>
<dbReference type="EMBL" id="FNIE01000009">
    <property type="protein sequence ID" value="SDO37175.1"/>
    <property type="molecule type" value="Genomic_DNA"/>
</dbReference>
<dbReference type="AlphaFoldDB" id="A0A1H0J0E5"/>
<evidence type="ECO:0000313" key="1">
    <source>
        <dbReference type="EMBL" id="SDO37175.1"/>
    </source>
</evidence>
<proteinExistence type="predicted"/>
<evidence type="ECO:0008006" key="3">
    <source>
        <dbReference type="Google" id="ProtNLM"/>
    </source>
</evidence>
<name>A0A1H0J0E5_9ACTN</name>
<dbReference type="Gene3D" id="3.10.450.50">
    <property type="match status" value="2"/>
</dbReference>
<dbReference type="STRING" id="310781.SAMN05216259_109190"/>
<organism evidence="1 2">
    <name type="scientific">Actinacidiphila guanduensis</name>
    <dbReference type="NCBI Taxonomy" id="310781"/>
    <lineage>
        <taxon>Bacteria</taxon>
        <taxon>Bacillati</taxon>
        <taxon>Actinomycetota</taxon>
        <taxon>Actinomycetes</taxon>
        <taxon>Kitasatosporales</taxon>
        <taxon>Streptomycetaceae</taxon>
        <taxon>Actinacidiphila</taxon>
    </lineage>
</organism>
<reference evidence="1 2" key="1">
    <citation type="submission" date="2016-10" db="EMBL/GenBank/DDBJ databases">
        <authorList>
            <person name="de Groot N.N."/>
        </authorList>
    </citation>
    <scope>NUCLEOTIDE SEQUENCE [LARGE SCALE GENOMIC DNA]</scope>
    <source>
        <strain evidence="1 2">CGMCC 4.2022</strain>
    </source>
</reference>
<evidence type="ECO:0000313" key="2">
    <source>
        <dbReference type="Proteomes" id="UP000199341"/>
    </source>
</evidence>
<dbReference type="Proteomes" id="UP000199341">
    <property type="component" value="Unassembled WGS sequence"/>
</dbReference>
<protein>
    <recommendedName>
        <fullName evidence="3">SnoaL-like domain-containing protein</fullName>
    </recommendedName>
</protein>
<keyword evidence="2" id="KW-1185">Reference proteome</keyword>
<dbReference type="InterPro" id="IPR032710">
    <property type="entry name" value="NTF2-like_dom_sf"/>
</dbReference>